<feature type="transmembrane region" description="Helical" evidence="8">
    <location>
        <begin position="158"/>
        <end position="182"/>
    </location>
</feature>
<dbReference type="GO" id="GO:0015421">
    <property type="term" value="F:ABC-type oligopeptide transporter activity"/>
    <property type="evidence" value="ECO:0007669"/>
    <property type="project" value="TreeGrafter"/>
</dbReference>
<feature type="transmembrane region" description="Helical" evidence="8">
    <location>
        <begin position="272"/>
        <end position="293"/>
    </location>
</feature>
<dbReference type="Gene3D" id="1.20.1560.10">
    <property type="entry name" value="ABC transporter type 1, transmembrane domain"/>
    <property type="match status" value="2"/>
</dbReference>
<dbReference type="OrthoDB" id="6500128at2759"/>
<dbReference type="PANTHER" id="PTHR43394:SF1">
    <property type="entry name" value="ATP-BINDING CASSETTE SUB-FAMILY B MEMBER 10, MITOCHONDRIAL"/>
    <property type="match status" value="1"/>
</dbReference>
<evidence type="ECO:0000256" key="3">
    <source>
        <dbReference type="ARBA" id="ARBA00022692"/>
    </source>
</evidence>
<dbReference type="InterPro" id="IPR003439">
    <property type="entry name" value="ABC_transporter-like_ATP-bd"/>
</dbReference>
<feature type="transmembrane region" description="Helical" evidence="8">
    <location>
        <begin position="371"/>
        <end position="391"/>
    </location>
</feature>
<comment type="subcellular location">
    <subcellularLocation>
        <location evidence="1">Mitochondrion inner membrane</location>
        <topology evidence="1">Multi-pass membrane protein</topology>
    </subcellularLocation>
</comment>
<evidence type="ECO:0000256" key="7">
    <source>
        <dbReference type="ARBA" id="ARBA00023136"/>
    </source>
</evidence>
<evidence type="ECO:0000256" key="5">
    <source>
        <dbReference type="ARBA" id="ARBA00022840"/>
    </source>
</evidence>
<dbReference type="Gene3D" id="3.40.50.300">
    <property type="entry name" value="P-loop containing nucleotide triphosphate hydrolases"/>
    <property type="match status" value="1"/>
</dbReference>
<dbReference type="GeneID" id="106177582"/>
<keyword evidence="2" id="KW-0813">Transport</keyword>
<dbReference type="GO" id="GO:0005524">
    <property type="term" value="F:ATP binding"/>
    <property type="evidence" value="ECO:0007669"/>
    <property type="project" value="UniProtKB-KW"/>
</dbReference>
<dbReference type="InterPro" id="IPR017871">
    <property type="entry name" value="ABC_transporter-like_CS"/>
</dbReference>
<evidence type="ECO:0000259" key="9">
    <source>
        <dbReference type="PROSITE" id="PS50893"/>
    </source>
</evidence>
<dbReference type="AlphaFoldDB" id="A0A1S3K0Q3"/>
<feature type="transmembrane region" description="Helical" evidence="8">
    <location>
        <begin position="446"/>
        <end position="472"/>
    </location>
</feature>
<evidence type="ECO:0000256" key="1">
    <source>
        <dbReference type="ARBA" id="ARBA00004448"/>
    </source>
</evidence>
<dbReference type="InterPro" id="IPR003593">
    <property type="entry name" value="AAA+_ATPase"/>
</dbReference>
<feature type="transmembrane region" description="Helical" evidence="8">
    <location>
        <begin position="119"/>
        <end position="138"/>
    </location>
</feature>
<dbReference type="GO" id="GO:0016887">
    <property type="term" value="F:ATP hydrolysis activity"/>
    <property type="evidence" value="ECO:0007669"/>
    <property type="project" value="InterPro"/>
</dbReference>
<keyword evidence="5" id="KW-0067">ATP-binding</keyword>
<keyword evidence="3 8" id="KW-0812">Transmembrane</keyword>
<evidence type="ECO:0000313" key="12">
    <source>
        <dbReference type="RefSeq" id="XP_013415860.1"/>
    </source>
</evidence>
<dbReference type="CDD" id="cd18780">
    <property type="entry name" value="ABC_6TM_AtABCB27_like"/>
    <property type="match status" value="1"/>
</dbReference>
<feature type="transmembrane region" description="Helical" evidence="8">
    <location>
        <begin position="484"/>
        <end position="503"/>
    </location>
</feature>
<feature type="domain" description="ABC transmembrane type-1" evidence="10">
    <location>
        <begin position="233"/>
        <end position="512"/>
    </location>
</feature>
<evidence type="ECO:0000256" key="6">
    <source>
        <dbReference type="ARBA" id="ARBA00022989"/>
    </source>
</evidence>
<dbReference type="SUPFAM" id="SSF52540">
    <property type="entry name" value="P-loop containing nucleoside triphosphate hydrolases"/>
    <property type="match status" value="1"/>
</dbReference>
<evidence type="ECO:0000313" key="13">
    <source>
        <dbReference type="RefSeq" id="XP_013415861.1"/>
    </source>
</evidence>
<dbReference type="Pfam" id="PF00664">
    <property type="entry name" value="ABC_membrane"/>
    <property type="match status" value="1"/>
</dbReference>
<dbReference type="InterPro" id="IPR011527">
    <property type="entry name" value="ABC1_TM_dom"/>
</dbReference>
<evidence type="ECO:0000259" key="10">
    <source>
        <dbReference type="PROSITE" id="PS50929"/>
    </source>
</evidence>
<sequence>MDPEQVNQPDQLLPQEDTEVKFNYKYKYYTLPAVRYVNLLKLFLILDGISVLVLWLVGGNSVYFEYSITHFHWTESVFDTVLVTVTKVVILFAIYSLLEDVSMKLVDEPFNSTLQGHKRWLHAFCILFSILCLAHASTKGGFVLYRYLHDSDYSGMHITYYVALITSATFCFLETLMSLLSFTFMQRLKVFRVLHRLDEHYRELDENGKPIKKKVDLKRMLSLAKPEAGLITVATLCLLVSSGTTMIAPLFFGKVVDAALISMEKLNLTILILGLIYGVGSIFSFLRAWFFTLSGQRLVARLRKDLFNSVIKQEVAFFDVNRTGELTNRLSSDTQVIQNAITVNMSMLSRNILQIIGSLVIMFVLDPALTGVLLSVVPIVSLGAVQYGYMVKNLRQKFQDRLADASTTAEEALSSIRTVRMFTSEKKTSQHYGSDIDKSYQVGKKLALVQGGFDGVIGIIAYGAIVLVLWYGGKLVNEKQLSPGILTSFLLYTLQVAMSFAMLSSLYGDFMQAVGASIRIFDLMDRKPEIPIEGGSQIVDMEGSVEFQDVFFTYPSRPDTQVLKGVSFKVEPGQVVALVGPSGGGKSTIVNMIERFYDPESGWIRLGGNDLTTLDPQWFRQQISMVSQEPTLFACSIKDNISYGKDCTLEEVVEAAKQANAHNFIMGFEEQYDTLVGERGVRLSGGQKQRVAIARALIMNPSILLLDEATSALDAESEHLVQEAIDHAMKGRTVIVIAHRLSTVRNANVVAVVDKGKIVEQGTHEELLAQDGVYKRLVLRQLMAGATNGLDFNINNDKDDSNGHLLD</sequence>
<dbReference type="RefSeq" id="XP_013415860.1">
    <property type="nucleotide sequence ID" value="XM_013560406.1"/>
</dbReference>
<feature type="transmembrane region" description="Helical" evidence="8">
    <location>
        <begin position="228"/>
        <end position="252"/>
    </location>
</feature>
<keyword evidence="11" id="KW-1185">Reference proteome</keyword>
<dbReference type="PROSITE" id="PS00211">
    <property type="entry name" value="ABC_TRANSPORTER_1"/>
    <property type="match status" value="1"/>
</dbReference>
<dbReference type="InterPro" id="IPR039421">
    <property type="entry name" value="Type_1_exporter"/>
</dbReference>
<dbReference type="InterPro" id="IPR027417">
    <property type="entry name" value="P-loop_NTPase"/>
</dbReference>
<evidence type="ECO:0000313" key="11">
    <source>
        <dbReference type="Proteomes" id="UP000085678"/>
    </source>
</evidence>
<evidence type="ECO:0000256" key="8">
    <source>
        <dbReference type="SAM" id="Phobius"/>
    </source>
</evidence>
<keyword evidence="6 8" id="KW-1133">Transmembrane helix</keyword>
<feature type="transmembrane region" description="Helical" evidence="8">
    <location>
        <begin position="77"/>
        <end position="98"/>
    </location>
</feature>
<dbReference type="OMA" id="VQRMPLQ"/>
<evidence type="ECO:0000256" key="4">
    <source>
        <dbReference type="ARBA" id="ARBA00022741"/>
    </source>
</evidence>
<feature type="transmembrane region" description="Helical" evidence="8">
    <location>
        <begin position="36"/>
        <end position="57"/>
    </location>
</feature>
<reference evidence="12 13" key="1">
    <citation type="submission" date="2025-04" db="UniProtKB">
        <authorList>
            <consortium name="RefSeq"/>
        </authorList>
    </citation>
    <scope>IDENTIFICATION</scope>
    <source>
        <tissue evidence="12 13">Gonads</tissue>
    </source>
</reference>
<dbReference type="Pfam" id="PF00005">
    <property type="entry name" value="ABC_tran"/>
    <property type="match status" value="1"/>
</dbReference>
<proteinExistence type="predicted"/>
<keyword evidence="4" id="KW-0547">Nucleotide-binding</keyword>
<dbReference type="GO" id="GO:0005743">
    <property type="term" value="C:mitochondrial inner membrane"/>
    <property type="evidence" value="ECO:0007669"/>
    <property type="project" value="UniProtKB-SubCell"/>
</dbReference>
<feature type="domain" description="ABC transporter" evidence="9">
    <location>
        <begin position="545"/>
        <end position="780"/>
    </location>
</feature>
<dbReference type="STRING" id="7574.A0A1S3K0Q3"/>
<dbReference type="SMART" id="SM00382">
    <property type="entry name" value="AAA"/>
    <property type="match status" value="1"/>
</dbReference>
<organism evidence="11 13">
    <name type="scientific">Lingula anatina</name>
    <name type="common">Brachiopod</name>
    <name type="synonym">Lingula unguis</name>
    <dbReference type="NCBI Taxonomy" id="7574"/>
    <lineage>
        <taxon>Eukaryota</taxon>
        <taxon>Metazoa</taxon>
        <taxon>Spiralia</taxon>
        <taxon>Lophotrochozoa</taxon>
        <taxon>Brachiopoda</taxon>
        <taxon>Linguliformea</taxon>
        <taxon>Lingulata</taxon>
        <taxon>Lingulida</taxon>
        <taxon>Linguloidea</taxon>
        <taxon>Lingulidae</taxon>
        <taxon>Lingula</taxon>
    </lineage>
</organism>
<evidence type="ECO:0000256" key="2">
    <source>
        <dbReference type="ARBA" id="ARBA00022448"/>
    </source>
</evidence>
<dbReference type="GO" id="GO:0090374">
    <property type="term" value="P:oligopeptide export from mitochondrion"/>
    <property type="evidence" value="ECO:0007669"/>
    <property type="project" value="TreeGrafter"/>
</dbReference>
<accession>A0A1S3K0Q3</accession>
<protein>
    <submittedName>
        <fullName evidence="12 13">ABC transporter B family member 25 isoform X1</fullName>
    </submittedName>
</protein>
<dbReference type="PROSITE" id="PS50893">
    <property type="entry name" value="ABC_TRANSPORTER_2"/>
    <property type="match status" value="1"/>
</dbReference>
<dbReference type="CDD" id="cd03249">
    <property type="entry name" value="ABC_MTABC3_MDL1_MDL2"/>
    <property type="match status" value="1"/>
</dbReference>
<dbReference type="PANTHER" id="PTHR43394">
    <property type="entry name" value="ATP-DEPENDENT PERMEASE MDL1, MITOCHONDRIAL"/>
    <property type="match status" value="1"/>
</dbReference>
<dbReference type="FunFam" id="1.20.1560.10:FF:000058">
    <property type="entry name" value="ABC transporter B family member 25"/>
    <property type="match status" value="1"/>
</dbReference>
<name>A0A1S3K0Q3_LINAN</name>
<dbReference type="PROSITE" id="PS50929">
    <property type="entry name" value="ABC_TM1F"/>
    <property type="match status" value="1"/>
</dbReference>
<dbReference type="Proteomes" id="UP000085678">
    <property type="component" value="Unplaced"/>
</dbReference>
<feature type="transmembrane region" description="Helical" evidence="8">
    <location>
        <begin position="348"/>
        <end position="365"/>
    </location>
</feature>
<dbReference type="FunFam" id="3.40.50.300:FF:000403">
    <property type="entry name" value="ATP-binding cassette sub-family B member 8, mitochondrial"/>
    <property type="match status" value="1"/>
</dbReference>
<keyword evidence="7 8" id="KW-0472">Membrane</keyword>
<dbReference type="KEGG" id="lak:106177582"/>
<dbReference type="RefSeq" id="XP_013415861.1">
    <property type="nucleotide sequence ID" value="XM_013560407.1"/>
</dbReference>
<dbReference type="SUPFAM" id="SSF90123">
    <property type="entry name" value="ABC transporter transmembrane region"/>
    <property type="match status" value="1"/>
</dbReference>
<gene>
    <name evidence="12 13" type="primary">LOC106177582</name>
</gene>
<dbReference type="InterPro" id="IPR036640">
    <property type="entry name" value="ABC1_TM_sf"/>
</dbReference>